<dbReference type="InterPro" id="IPR045378">
    <property type="entry name" value="LNT_N"/>
</dbReference>
<gene>
    <name evidence="9" type="primary">lnt</name>
    <name evidence="11" type="ordered locus">Cabther_A0686</name>
</gene>
<protein>
    <recommendedName>
        <fullName evidence="9">Apolipoprotein N-acyltransferase</fullName>
        <shortName evidence="9">ALP N-acyltransferase</shortName>
        <ecNumber evidence="9">2.3.1.269</ecNumber>
    </recommendedName>
</protein>
<dbReference type="Gene3D" id="3.60.110.10">
    <property type="entry name" value="Carbon-nitrogen hydrolase"/>
    <property type="match status" value="1"/>
</dbReference>
<keyword evidence="11" id="KW-0449">Lipoprotein</keyword>
<reference evidence="11 12" key="1">
    <citation type="journal article" date="2012" name="Environ. Microbiol.">
        <title>Complete genome of Candidatus Chloracidobacterium thermophilum, a chlorophyll-based photoheterotroph belonging to the phylum Acidobacteria.</title>
        <authorList>
            <person name="Garcia Costas A.M."/>
            <person name="Liu Z."/>
            <person name="Tomsho L.P."/>
            <person name="Schuster S.C."/>
            <person name="Ward D.M."/>
            <person name="Bryant D.A."/>
        </authorList>
    </citation>
    <scope>NUCLEOTIDE SEQUENCE [LARGE SCALE GENOMIC DNA]</scope>
    <source>
        <strain evidence="11 12">B</strain>
    </source>
</reference>
<evidence type="ECO:0000256" key="8">
    <source>
        <dbReference type="ARBA" id="ARBA00023315"/>
    </source>
</evidence>
<dbReference type="CDD" id="cd07571">
    <property type="entry name" value="ALP_N-acyl_transferase"/>
    <property type="match status" value="1"/>
</dbReference>
<dbReference type="Pfam" id="PF00795">
    <property type="entry name" value="CN_hydrolase"/>
    <property type="match status" value="1"/>
</dbReference>
<dbReference type="SUPFAM" id="SSF56317">
    <property type="entry name" value="Carbon-nitrogen hydrolase"/>
    <property type="match status" value="1"/>
</dbReference>
<keyword evidence="3 9" id="KW-1003">Cell membrane</keyword>
<evidence type="ECO:0000256" key="5">
    <source>
        <dbReference type="ARBA" id="ARBA00022692"/>
    </source>
</evidence>
<dbReference type="Proteomes" id="UP000006791">
    <property type="component" value="Chromosome 1"/>
</dbReference>
<name>G2LGU3_CHLTF</name>
<keyword evidence="5 9" id="KW-0812">Transmembrane</keyword>
<dbReference type="InterPro" id="IPR003010">
    <property type="entry name" value="C-N_Hydrolase"/>
</dbReference>
<evidence type="ECO:0000313" key="12">
    <source>
        <dbReference type="Proteomes" id="UP000006791"/>
    </source>
</evidence>
<feature type="transmembrane region" description="Helical" evidence="9">
    <location>
        <begin position="39"/>
        <end position="55"/>
    </location>
</feature>
<evidence type="ECO:0000256" key="7">
    <source>
        <dbReference type="ARBA" id="ARBA00023136"/>
    </source>
</evidence>
<evidence type="ECO:0000259" key="10">
    <source>
        <dbReference type="PROSITE" id="PS50263"/>
    </source>
</evidence>
<evidence type="ECO:0000256" key="9">
    <source>
        <dbReference type="HAMAP-Rule" id="MF_01148"/>
    </source>
</evidence>
<dbReference type="GO" id="GO:0042158">
    <property type="term" value="P:lipoprotein biosynthetic process"/>
    <property type="evidence" value="ECO:0007669"/>
    <property type="project" value="UniProtKB-UniRule"/>
</dbReference>
<keyword evidence="12" id="KW-1185">Reference proteome</keyword>
<feature type="transmembrane region" description="Helical" evidence="9">
    <location>
        <begin position="99"/>
        <end position="121"/>
    </location>
</feature>
<dbReference type="HAMAP" id="MF_01148">
    <property type="entry name" value="Lnt"/>
    <property type="match status" value="1"/>
</dbReference>
<comment type="function">
    <text evidence="9">Catalyzes the phospholipid dependent N-acylation of the N-terminal cysteine of apolipoprotein, the last step in lipoprotein maturation.</text>
</comment>
<dbReference type="InterPro" id="IPR036526">
    <property type="entry name" value="C-N_Hydrolase_sf"/>
</dbReference>
<evidence type="ECO:0000256" key="6">
    <source>
        <dbReference type="ARBA" id="ARBA00022989"/>
    </source>
</evidence>
<dbReference type="HOGENOM" id="CLU_019563_1_2_0"/>
<feature type="domain" description="CN hydrolase" evidence="10">
    <location>
        <begin position="246"/>
        <end position="484"/>
    </location>
</feature>
<dbReference type="GO" id="GO:0016410">
    <property type="term" value="F:N-acyltransferase activity"/>
    <property type="evidence" value="ECO:0007669"/>
    <property type="project" value="UniProtKB-UniRule"/>
</dbReference>
<feature type="transmembrane region" description="Helical" evidence="9">
    <location>
        <begin position="175"/>
        <end position="196"/>
    </location>
</feature>
<evidence type="ECO:0000256" key="4">
    <source>
        <dbReference type="ARBA" id="ARBA00022679"/>
    </source>
</evidence>
<comment type="subcellular location">
    <subcellularLocation>
        <location evidence="1 9">Cell membrane</location>
        <topology evidence="1 9">Multi-pass membrane protein</topology>
    </subcellularLocation>
</comment>
<sequence>MASAAKPKTGRPAAWWTGVSPWLSAVGSAGFLTLAFPPFGFWPLAFVALALLLWAVTSAERLVTAGLLGWLFGALFYYGSSWWATHSLIVYGGMSTPVAHVLIGVAAVLVAIPTALFALGVHLTTLREPSPGWWCIPAWWCVCEWLRGEVLAFGWNPLANAVALEPWLARAARLGGHYLVGAMVTAFAASVVYALRQWAHRPVHALRGMAAGTLALLLPSLAALTGALRPPEDVSDREAAVAVIAVQPCAPMLTKVMSAYEQAEARQMQLALEGLRAASDSARRMVIFPESQIALDADRPGAEQSLRPLLAQGAWVLTNATRRVGDGFANTALLYAPDGSTAEYQKVHLMPFGEYVPLGRYLPVELPTLAVEARPGKRIVTLPVTDDLRLGVGICFESAFPSLHRAFRQQGATVLVNLANDGWFGRTPGSEQHLRHLVYRAIETGCPVVRVTNDGISALIDAGGQVRDVVPQGQPDVRVWPVFPAASGMTPYVVVGDLFAWSCLAAVVGRLLWRLWTRIRFYTEAITDLVAGE</sequence>
<evidence type="ECO:0000256" key="2">
    <source>
        <dbReference type="ARBA" id="ARBA00010065"/>
    </source>
</evidence>
<feature type="transmembrane region" description="Helical" evidence="9">
    <location>
        <begin position="492"/>
        <end position="513"/>
    </location>
</feature>
<organism evidence="11 12">
    <name type="scientific">Chloracidobacterium thermophilum (strain B)</name>
    <dbReference type="NCBI Taxonomy" id="981222"/>
    <lineage>
        <taxon>Bacteria</taxon>
        <taxon>Pseudomonadati</taxon>
        <taxon>Acidobacteriota</taxon>
        <taxon>Terriglobia</taxon>
        <taxon>Terriglobales</taxon>
        <taxon>Acidobacteriaceae</taxon>
        <taxon>Chloracidobacterium</taxon>
    </lineage>
</organism>
<dbReference type="EC" id="2.3.1.269" evidence="9"/>
<comment type="catalytic activity">
    <reaction evidence="9">
        <text>N-terminal S-1,2-diacyl-sn-glyceryl-L-cysteinyl-[lipoprotein] + a glycerophospholipid = N-acyl-S-1,2-diacyl-sn-glyceryl-L-cysteinyl-[lipoprotein] + a 2-acyl-sn-glycero-3-phospholipid + H(+)</text>
        <dbReference type="Rhea" id="RHEA:48228"/>
        <dbReference type="Rhea" id="RHEA-COMP:14681"/>
        <dbReference type="Rhea" id="RHEA-COMP:14684"/>
        <dbReference type="ChEBI" id="CHEBI:15378"/>
        <dbReference type="ChEBI" id="CHEBI:136912"/>
        <dbReference type="ChEBI" id="CHEBI:140656"/>
        <dbReference type="ChEBI" id="CHEBI:140657"/>
        <dbReference type="ChEBI" id="CHEBI:140660"/>
        <dbReference type="EC" id="2.3.1.269"/>
    </reaction>
</comment>
<dbReference type="STRING" id="981222.Cabther_A0686"/>
<dbReference type="RefSeq" id="WP_014099181.1">
    <property type="nucleotide sequence ID" value="NC_016024.1"/>
</dbReference>
<dbReference type="Pfam" id="PF20154">
    <property type="entry name" value="LNT_N"/>
    <property type="match status" value="1"/>
</dbReference>
<evidence type="ECO:0000256" key="3">
    <source>
        <dbReference type="ARBA" id="ARBA00022475"/>
    </source>
</evidence>
<dbReference type="PANTHER" id="PTHR38686:SF1">
    <property type="entry name" value="APOLIPOPROTEIN N-ACYLTRANSFERASE"/>
    <property type="match status" value="1"/>
</dbReference>
<proteinExistence type="inferred from homology"/>
<feature type="transmembrane region" description="Helical" evidence="9">
    <location>
        <begin position="62"/>
        <end position="79"/>
    </location>
</feature>
<dbReference type="EMBL" id="CP002514">
    <property type="protein sequence ID" value="AEP11443.1"/>
    <property type="molecule type" value="Genomic_DNA"/>
</dbReference>
<keyword evidence="7 9" id="KW-0472">Membrane</keyword>
<evidence type="ECO:0000313" key="11">
    <source>
        <dbReference type="EMBL" id="AEP11443.1"/>
    </source>
</evidence>
<dbReference type="NCBIfam" id="TIGR00546">
    <property type="entry name" value="lnt"/>
    <property type="match status" value="1"/>
</dbReference>
<dbReference type="PANTHER" id="PTHR38686">
    <property type="entry name" value="APOLIPOPROTEIN N-ACYLTRANSFERASE"/>
    <property type="match status" value="1"/>
</dbReference>
<keyword evidence="6 9" id="KW-1133">Transmembrane helix</keyword>
<dbReference type="InterPro" id="IPR004563">
    <property type="entry name" value="Apolipo_AcylTrfase"/>
</dbReference>
<comment type="similarity">
    <text evidence="2 9">Belongs to the CN hydrolase family. Apolipoprotein N-acyltransferase subfamily.</text>
</comment>
<keyword evidence="8 9" id="KW-0012">Acyltransferase</keyword>
<accession>G2LGU3</accession>
<dbReference type="UniPathway" id="UPA00666"/>
<dbReference type="KEGG" id="ctm:Cabther_A0686"/>
<feature type="transmembrane region" description="Helical" evidence="9">
    <location>
        <begin position="12"/>
        <end position="33"/>
    </location>
</feature>
<dbReference type="OrthoDB" id="9811121at2"/>
<evidence type="ECO:0000256" key="1">
    <source>
        <dbReference type="ARBA" id="ARBA00004651"/>
    </source>
</evidence>
<dbReference type="PROSITE" id="PS50263">
    <property type="entry name" value="CN_HYDROLASE"/>
    <property type="match status" value="1"/>
</dbReference>
<dbReference type="GO" id="GO:0005886">
    <property type="term" value="C:plasma membrane"/>
    <property type="evidence" value="ECO:0007669"/>
    <property type="project" value="UniProtKB-SubCell"/>
</dbReference>
<dbReference type="AlphaFoldDB" id="G2LGU3"/>
<keyword evidence="4 9" id="KW-0808">Transferase</keyword>
<comment type="pathway">
    <text evidence="9">Protein modification; lipoprotein biosynthesis (N-acyl transfer).</text>
</comment>